<dbReference type="InterPro" id="IPR036188">
    <property type="entry name" value="FAD/NAD-bd_sf"/>
</dbReference>
<dbReference type="GO" id="GO:0004497">
    <property type="term" value="F:monooxygenase activity"/>
    <property type="evidence" value="ECO:0007669"/>
    <property type="project" value="TreeGrafter"/>
</dbReference>
<dbReference type="Proteomes" id="UP000199482">
    <property type="component" value="Chromosome I"/>
</dbReference>
<dbReference type="OrthoDB" id="7279140at2"/>
<keyword evidence="5" id="KW-1185">Reference proteome</keyword>
<dbReference type="EMBL" id="LT629755">
    <property type="protein sequence ID" value="SDT31004.1"/>
    <property type="molecule type" value="Genomic_DNA"/>
</dbReference>
<dbReference type="Gene3D" id="3.50.50.60">
    <property type="entry name" value="FAD/NAD(P)-binding domain"/>
    <property type="match status" value="1"/>
</dbReference>
<gene>
    <name evidence="2" type="ORF">BCL57_001167</name>
    <name evidence="3" type="ORF">SAMN04489721_3092</name>
</gene>
<dbReference type="SUPFAM" id="SSF51905">
    <property type="entry name" value="FAD/NAD(P)-binding domain"/>
    <property type="match status" value="1"/>
</dbReference>
<dbReference type="PRINTS" id="PR00368">
    <property type="entry name" value="FADPNR"/>
</dbReference>
<dbReference type="InterPro" id="IPR050982">
    <property type="entry name" value="Auxin_biosynth/cation_transpt"/>
</dbReference>
<reference evidence="4" key="1">
    <citation type="submission" date="2016-10" db="EMBL/GenBank/DDBJ databases">
        <authorList>
            <person name="Varghese N."/>
            <person name="Submissions S."/>
        </authorList>
    </citation>
    <scope>NUCLEOTIDE SEQUENCE [LARGE SCALE GENOMIC DNA]</scope>
    <source>
        <strain evidence="4">CPCC 202695</strain>
    </source>
</reference>
<dbReference type="PRINTS" id="PR00411">
    <property type="entry name" value="PNDRDTASEI"/>
</dbReference>
<dbReference type="AlphaFoldDB" id="A0A1H1ZB95"/>
<dbReference type="PANTHER" id="PTHR43539">
    <property type="entry name" value="FLAVIN-BINDING MONOOXYGENASE-LIKE PROTEIN (AFU_ORTHOLOGUE AFUA_4G09220)"/>
    <property type="match status" value="1"/>
</dbReference>
<evidence type="ECO:0000313" key="2">
    <source>
        <dbReference type="EMBL" id="MCP2367013.1"/>
    </source>
</evidence>
<proteinExistence type="predicted"/>
<organism evidence="3 4">
    <name type="scientific">Agromyces flavus</name>
    <dbReference type="NCBI Taxonomy" id="589382"/>
    <lineage>
        <taxon>Bacteria</taxon>
        <taxon>Bacillati</taxon>
        <taxon>Actinomycetota</taxon>
        <taxon>Actinomycetes</taxon>
        <taxon>Micrococcales</taxon>
        <taxon>Microbacteriaceae</taxon>
        <taxon>Agromyces</taxon>
    </lineage>
</organism>
<dbReference type="Proteomes" id="UP000893823">
    <property type="component" value="Unassembled WGS sequence"/>
</dbReference>
<sequence>MTLIDLTAETLRERRLDTLPVAIIGAGPIGLAAAANLVERGIEFIVYEAGDEIASSIRQWGHTRLFSPWKHVVDPASRRLLEAVGWELPSPESLPTGTELVERYLEPLAALEPIAARIRKGVTVDAITRRGMDRTRTANRASTPFLLRVHSADGVEETTARAVIDASGTYQQPNSLASSGLDPLGLPDVADRVGHALPDVLGRERARFAGRHTTVVGAGHSAANTLLALAALADEEPGTRITWLIRNARAVRVTTSEDDELAARADIGRRVDALVHSGRIELVDRFETVRLGRTDDGVRLYGLRGDELVEHETDVVVNATGFRPNLDMLREIRLELDDIVEAPKRLAPLIDPNVHTCGTVEPHGFAELEHPEPGFFLAGMKSYGRAPTFLLATGYEQVRSITAWIAGDEVAARNVELVLPATGVCSSSLPADGASASSCGIDPVAASGTAAQSSCCS</sequence>
<evidence type="ECO:0000313" key="4">
    <source>
        <dbReference type="Proteomes" id="UP000199482"/>
    </source>
</evidence>
<evidence type="ECO:0000313" key="3">
    <source>
        <dbReference type="EMBL" id="SDT31004.1"/>
    </source>
</evidence>
<dbReference type="RefSeq" id="WP_092674354.1">
    <property type="nucleotide sequence ID" value="NZ_BMDN01000002.1"/>
</dbReference>
<dbReference type="EMBL" id="SODL02000002">
    <property type="protein sequence ID" value="MCP2367013.1"/>
    <property type="molecule type" value="Genomic_DNA"/>
</dbReference>
<protein>
    <submittedName>
        <fullName evidence="3">Thioredoxin reductase</fullName>
    </submittedName>
</protein>
<keyword evidence="1" id="KW-0560">Oxidoreductase</keyword>
<reference evidence="3" key="2">
    <citation type="submission" date="2016-10" db="EMBL/GenBank/DDBJ databases">
        <authorList>
            <person name="de Groot N.N."/>
        </authorList>
    </citation>
    <scope>NUCLEOTIDE SEQUENCE [LARGE SCALE GENOMIC DNA]</scope>
    <source>
        <strain evidence="3">CPCC 202695</strain>
    </source>
</reference>
<dbReference type="Pfam" id="PF13738">
    <property type="entry name" value="Pyr_redox_3"/>
    <property type="match status" value="1"/>
</dbReference>
<dbReference type="GO" id="GO:0050660">
    <property type="term" value="F:flavin adenine dinucleotide binding"/>
    <property type="evidence" value="ECO:0007669"/>
    <property type="project" value="TreeGrafter"/>
</dbReference>
<name>A0A1H1ZB95_9MICO</name>
<evidence type="ECO:0000256" key="1">
    <source>
        <dbReference type="ARBA" id="ARBA00023002"/>
    </source>
</evidence>
<accession>A0A1H1ZB95</accession>
<reference evidence="2" key="3">
    <citation type="submission" date="2022-06" db="EMBL/GenBank/DDBJ databases">
        <title>Genomic Encyclopedia of Type Strains, Phase III (KMG-III): the genomes of soil and plant-associated and newly described type strains.</title>
        <authorList>
            <person name="Whitman W."/>
        </authorList>
    </citation>
    <scope>NUCLEOTIDE SEQUENCE</scope>
    <source>
        <strain evidence="2">CPCC 202695</strain>
    </source>
</reference>
<dbReference type="PANTHER" id="PTHR43539:SF78">
    <property type="entry name" value="FLAVIN-CONTAINING MONOOXYGENASE"/>
    <property type="match status" value="1"/>
</dbReference>
<dbReference type="STRING" id="589382.SAMN04489721_3092"/>
<evidence type="ECO:0000313" key="5">
    <source>
        <dbReference type="Proteomes" id="UP000893823"/>
    </source>
</evidence>